<gene>
    <name evidence="6" type="ORF">HYG86_07525</name>
</gene>
<evidence type="ECO:0000256" key="2">
    <source>
        <dbReference type="ARBA" id="ARBA00022723"/>
    </source>
</evidence>
<organism evidence="6 7">
    <name type="scientific">Alkalicella caledoniensis</name>
    <dbReference type="NCBI Taxonomy" id="2731377"/>
    <lineage>
        <taxon>Bacteria</taxon>
        <taxon>Bacillati</taxon>
        <taxon>Bacillota</taxon>
        <taxon>Clostridia</taxon>
        <taxon>Eubacteriales</taxon>
        <taxon>Proteinivoracaceae</taxon>
        <taxon>Alkalicella</taxon>
    </lineage>
</organism>
<comment type="cofactor">
    <cofactor evidence="1">
        <name>Mg(2+)</name>
        <dbReference type="ChEBI" id="CHEBI:18420"/>
    </cofactor>
</comment>
<dbReference type="PANTHER" id="PTHR31609">
    <property type="entry name" value="YDJC DEACETYLASE FAMILY MEMBER"/>
    <property type="match status" value="1"/>
</dbReference>
<dbReference type="GO" id="GO:0046872">
    <property type="term" value="F:metal ion binding"/>
    <property type="evidence" value="ECO:0007669"/>
    <property type="project" value="UniProtKB-KW"/>
</dbReference>
<dbReference type="InterPro" id="IPR006879">
    <property type="entry name" value="YdjC-like"/>
</dbReference>
<keyword evidence="5" id="KW-0119">Carbohydrate metabolism</keyword>
<dbReference type="RefSeq" id="WP_213168508.1">
    <property type="nucleotide sequence ID" value="NZ_CP058559.1"/>
</dbReference>
<protein>
    <submittedName>
        <fullName evidence="6">Carbohydrate deacetylase</fullName>
    </submittedName>
</protein>
<dbReference type="PANTHER" id="PTHR31609:SF1">
    <property type="entry name" value="CARBOHYDRATE DEACETYLASE"/>
    <property type="match status" value="1"/>
</dbReference>
<dbReference type="Pfam" id="PF04794">
    <property type="entry name" value="YdjC"/>
    <property type="match status" value="1"/>
</dbReference>
<dbReference type="AlphaFoldDB" id="A0A7G9W7I3"/>
<evidence type="ECO:0000256" key="4">
    <source>
        <dbReference type="ARBA" id="ARBA00022842"/>
    </source>
</evidence>
<dbReference type="SUPFAM" id="SSF88713">
    <property type="entry name" value="Glycoside hydrolase/deacetylase"/>
    <property type="match status" value="1"/>
</dbReference>
<evidence type="ECO:0000256" key="1">
    <source>
        <dbReference type="ARBA" id="ARBA00001946"/>
    </source>
</evidence>
<dbReference type="Gene3D" id="3.20.20.370">
    <property type="entry name" value="Glycoside hydrolase/deacetylase"/>
    <property type="match status" value="1"/>
</dbReference>
<dbReference type="EMBL" id="CP058559">
    <property type="protein sequence ID" value="QNO14645.1"/>
    <property type="molecule type" value="Genomic_DNA"/>
</dbReference>
<dbReference type="Proteomes" id="UP000516160">
    <property type="component" value="Chromosome"/>
</dbReference>
<keyword evidence="2" id="KW-0479">Metal-binding</keyword>
<evidence type="ECO:0000313" key="6">
    <source>
        <dbReference type="EMBL" id="QNO14645.1"/>
    </source>
</evidence>
<keyword evidence="4" id="KW-0460">Magnesium</keyword>
<proteinExistence type="predicted"/>
<evidence type="ECO:0000256" key="3">
    <source>
        <dbReference type="ARBA" id="ARBA00022801"/>
    </source>
</evidence>
<dbReference type="InterPro" id="IPR011330">
    <property type="entry name" value="Glyco_hydro/deAcase_b/a-brl"/>
</dbReference>
<dbReference type="InterPro" id="IPR022948">
    <property type="entry name" value="COD_ChbG_bac"/>
</dbReference>
<evidence type="ECO:0000256" key="5">
    <source>
        <dbReference type="ARBA" id="ARBA00023277"/>
    </source>
</evidence>
<dbReference type="KEGG" id="acae:HYG86_07525"/>
<dbReference type="GO" id="GO:0016811">
    <property type="term" value="F:hydrolase activity, acting on carbon-nitrogen (but not peptide) bonds, in linear amides"/>
    <property type="evidence" value="ECO:0007669"/>
    <property type="project" value="InterPro"/>
</dbReference>
<reference evidence="6 7" key="1">
    <citation type="submission" date="2020-07" db="EMBL/GenBank/DDBJ databases">
        <title>Alkalicella. sp. LB2 genome.</title>
        <authorList>
            <person name="Postec A."/>
            <person name="Quemeneur M."/>
        </authorList>
    </citation>
    <scope>NUCLEOTIDE SEQUENCE [LARGE SCALE GENOMIC DNA]</scope>
    <source>
        <strain evidence="6 7">LB2</strain>
    </source>
</reference>
<dbReference type="GO" id="GO:0019213">
    <property type="term" value="F:deacetylase activity"/>
    <property type="evidence" value="ECO:0007669"/>
    <property type="project" value="TreeGrafter"/>
</dbReference>
<dbReference type="CDD" id="cd10803">
    <property type="entry name" value="YdjC_EF3048_like"/>
    <property type="match status" value="1"/>
</dbReference>
<name>A0A7G9W7I3_ALKCA</name>
<evidence type="ECO:0000313" key="7">
    <source>
        <dbReference type="Proteomes" id="UP000516160"/>
    </source>
</evidence>
<keyword evidence="7" id="KW-1185">Reference proteome</keyword>
<keyword evidence="3" id="KW-0378">Hydrolase</keyword>
<dbReference type="GO" id="GO:0000272">
    <property type="term" value="P:polysaccharide catabolic process"/>
    <property type="evidence" value="ECO:0007669"/>
    <property type="project" value="InterPro"/>
</dbReference>
<accession>A0A7G9W7I3</accession>
<sequence>MKIIINADDFGLTRGVSLGILDSMEKGIVTSTTALVNSSFFEEGMSEAKKRGLDSIGIHLAMTIGKPVLPPQEIPNLVNDKGFFHKSVANLKELDYDEVRKELKAQIEKFLEFNPKPTHLDGHHHFFSFHQVFLDAILDLAAEYNLPVRCLDPKLNHIYERKGVRTTEGIILDFYQDNVQEDIFKSLVLNKRDIKTVELMCHPAYVDEELMSISSYNTWRKEEFNILTSETVKEFLRGNGVELINFRDI</sequence>